<evidence type="ECO:0000256" key="8">
    <source>
        <dbReference type="SAM" id="Phobius"/>
    </source>
</evidence>
<dbReference type="PRINTS" id="PR00783">
    <property type="entry name" value="MINTRINSICP"/>
</dbReference>
<evidence type="ECO:0000313" key="9">
    <source>
        <dbReference type="EMBL" id="SFR63303.1"/>
    </source>
</evidence>
<feature type="transmembrane region" description="Helical" evidence="8">
    <location>
        <begin position="86"/>
        <end position="105"/>
    </location>
</feature>
<dbReference type="PANTHER" id="PTHR43829:SF9">
    <property type="entry name" value="AQUAPORIN-9"/>
    <property type="match status" value="1"/>
</dbReference>
<gene>
    <name evidence="9" type="ORF">SAMN02910262_00057</name>
</gene>
<organism evidence="9 10">
    <name type="scientific">[Clostridium] aminophilum</name>
    <dbReference type="NCBI Taxonomy" id="1526"/>
    <lineage>
        <taxon>Bacteria</taxon>
        <taxon>Bacillati</taxon>
        <taxon>Bacillota</taxon>
        <taxon>Clostridia</taxon>
        <taxon>Lachnospirales</taxon>
        <taxon>Lachnospiraceae</taxon>
    </lineage>
</organism>
<keyword evidence="5 8" id="KW-1133">Transmembrane helix</keyword>
<evidence type="ECO:0000256" key="6">
    <source>
        <dbReference type="ARBA" id="ARBA00023136"/>
    </source>
</evidence>
<evidence type="ECO:0000313" key="10">
    <source>
        <dbReference type="Proteomes" id="UP000214760"/>
    </source>
</evidence>
<comment type="subcellular location">
    <subcellularLocation>
        <location evidence="1">Membrane</location>
        <topology evidence="1">Multi-pass membrane protein</topology>
    </subcellularLocation>
</comment>
<evidence type="ECO:0000256" key="7">
    <source>
        <dbReference type="RuleBase" id="RU000477"/>
    </source>
</evidence>
<dbReference type="Pfam" id="PF00230">
    <property type="entry name" value="MIP"/>
    <property type="match status" value="1"/>
</dbReference>
<dbReference type="InterPro" id="IPR000425">
    <property type="entry name" value="MIP"/>
</dbReference>
<sequence length="242" mass="25569">MVYLSEFVGSLIFLLGGYTYMSNICLKKTQVSKLNYVELSTAWSLAVGFGLCLAVVLGGPALLNPGVVVGQLLIGGITAEEAAKFLLMEFLAAGAAVALTVVNFYDSFKASTGMSKRGIFSAYPVEKNMPLNFIQEVCATFTFLFLVLGGVRATDGKTAALQIGAIGIAAVAYMSYTLNLTGFSMNAMRSVFSSIWFAILPIPCKEGEKVDWTYQLVVNLLGSTTGGVLAVMAVDACAKALA</sequence>
<accession>A0A1I6I9C3</accession>
<dbReference type="AlphaFoldDB" id="A0A1I6I9C3"/>
<dbReference type="EMBL" id="FOZC01000001">
    <property type="protein sequence ID" value="SFR63303.1"/>
    <property type="molecule type" value="Genomic_DNA"/>
</dbReference>
<feature type="transmembrane region" description="Helical" evidence="8">
    <location>
        <begin position="6"/>
        <end position="24"/>
    </location>
</feature>
<keyword evidence="4 7" id="KW-0812">Transmembrane</keyword>
<evidence type="ECO:0000256" key="5">
    <source>
        <dbReference type="ARBA" id="ARBA00022989"/>
    </source>
</evidence>
<evidence type="ECO:0000256" key="3">
    <source>
        <dbReference type="ARBA" id="ARBA00022448"/>
    </source>
</evidence>
<dbReference type="GO" id="GO:0005886">
    <property type="term" value="C:plasma membrane"/>
    <property type="evidence" value="ECO:0007669"/>
    <property type="project" value="TreeGrafter"/>
</dbReference>
<dbReference type="Gene3D" id="1.20.1080.10">
    <property type="entry name" value="Glycerol uptake facilitator protein"/>
    <property type="match status" value="1"/>
</dbReference>
<dbReference type="Proteomes" id="UP000214760">
    <property type="component" value="Unassembled WGS sequence"/>
</dbReference>
<dbReference type="InterPro" id="IPR023271">
    <property type="entry name" value="Aquaporin-like"/>
</dbReference>
<proteinExistence type="inferred from homology"/>
<protein>
    <submittedName>
        <fullName evidence="9">Major intrinsic protein</fullName>
    </submittedName>
</protein>
<keyword evidence="3 7" id="KW-0813">Transport</keyword>
<dbReference type="PANTHER" id="PTHR43829">
    <property type="entry name" value="AQUAPORIN OR AQUAGLYCEROPORIN RELATED"/>
    <property type="match status" value="1"/>
</dbReference>
<dbReference type="RefSeq" id="WP_031471037.1">
    <property type="nucleotide sequence ID" value="NZ_FOZC01000001.1"/>
</dbReference>
<keyword evidence="6 8" id="KW-0472">Membrane</keyword>
<evidence type="ECO:0000256" key="1">
    <source>
        <dbReference type="ARBA" id="ARBA00004141"/>
    </source>
</evidence>
<evidence type="ECO:0000256" key="4">
    <source>
        <dbReference type="ARBA" id="ARBA00022692"/>
    </source>
</evidence>
<comment type="similarity">
    <text evidence="2 7">Belongs to the MIP/aquaporin (TC 1.A.8) family.</text>
</comment>
<feature type="transmembrane region" description="Helical" evidence="8">
    <location>
        <begin position="36"/>
        <end position="56"/>
    </location>
</feature>
<evidence type="ECO:0000256" key="2">
    <source>
        <dbReference type="ARBA" id="ARBA00006175"/>
    </source>
</evidence>
<dbReference type="SUPFAM" id="SSF81338">
    <property type="entry name" value="Aquaporin-like"/>
    <property type="match status" value="1"/>
</dbReference>
<reference evidence="9 10" key="1">
    <citation type="submission" date="2016-10" db="EMBL/GenBank/DDBJ databases">
        <authorList>
            <person name="de Groot N.N."/>
        </authorList>
    </citation>
    <scope>NUCLEOTIDE SEQUENCE [LARGE SCALE GENOMIC DNA]</scope>
    <source>
        <strain evidence="9 10">F</strain>
    </source>
</reference>
<dbReference type="GO" id="GO:0015254">
    <property type="term" value="F:glycerol channel activity"/>
    <property type="evidence" value="ECO:0007669"/>
    <property type="project" value="TreeGrafter"/>
</dbReference>
<dbReference type="InterPro" id="IPR050363">
    <property type="entry name" value="MIP/Aquaporin"/>
</dbReference>
<name>A0A1I6I9C3_9FIRM</name>
<feature type="transmembrane region" description="Helical" evidence="8">
    <location>
        <begin position="158"/>
        <end position="175"/>
    </location>
</feature>
<feature type="transmembrane region" description="Helical" evidence="8">
    <location>
        <begin position="133"/>
        <end position="151"/>
    </location>
</feature>